<dbReference type="InterPro" id="IPR006094">
    <property type="entry name" value="Oxid_FAD_bind_N"/>
</dbReference>
<dbReference type="Gene3D" id="3.30.465.10">
    <property type="match status" value="1"/>
</dbReference>
<dbReference type="PROSITE" id="PS51387">
    <property type="entry name" value="FAD_PCMH"/>
    <property type="match status" value="1"/>
</dbReference>
<dbReference type="AlphaFoldDB" id="A0A9P6QG28"/>
<keyword evidence="8" id="KW-1185">Reference proteome</keyword>
<dbReference type="GO" id="GO:0071949">
    <property type="term" value="F:FAD binding"/>
    <property type="evidence" value="ECO:0007669"/>
    <property type="project" value="InterPro"/>
</dbReference>
<comment type="cofactor">
    <cofactor evidence="1">
        <name>FAD</name>
        <dbReference type="ChEBI" id="CHEBI:57692"/>
    </cofactor>
</comment>
<reference evidence="7" key="1">
    <citation type="journal article" date="2020" name="Fungal Divers.">
        <title>Resolving the Mortierellaceae phylogeny through synthesis of multi-gene phylogenetics and phylogenomics.</title>
        <authorList>
            <person name="Vandepol N."/>
            <person name="Liber J."/>
            <person name="Desiro A."/>
            <person name="Na H."/>
            <person name="Kennedy M."/>
            <person name="Barry K."/>
            <person name="Grigoriev I.V."/>
            <person name="Miller A.N."/>
            <person name="O'Donnell K."/>
            <person name="Stajich J.E."/>
            <person name="Bonito G."/>
        </authorList>
    </citation>
    <scope>NUCLEOTIDE SEQUENCE</scope>
    <source>
        <strain evidence="7">BC1065</strain>
    </source>
</reference>
<dbReference type="Proteomes" id="UP000807716">
    <property type="component" value="Unassembled WGS sequence"/>
</dbReference>
<evidence type="ECO:0000256" key="5">
    <source>
        <dbReference type="ARBA" id="ARBA00023002"/>
    </source>
</evidence>
<dbReference type="InterPro" id="IPR012951">
    <property type="entry name" value="BBE"/>
</dbReference>
<feature type="domain" description="FAD-binding PCMH-type" evidence="6">
    <location>
        <begin position="93"/>
        <end position="267"/>
    </location>
</feature>
<dbReference type="Gene3D" id="3.40.462.20">
    <property type="match status" value="1"/>
</dbReference>
<name>A0A9P6QG28_9FUNG</name>
<sequence>MIGVQLVPSSRFDISLKESLHVNPVTDPQRRQWPTLFGTSSAICGALMQIAEARHSSNLLTCLESIHGDGRSSLTTPSSTAYKTDRYGFNLIFNYKPSAIYHPATEADAAAAIQCAAAFNVAVAPRSGGHSYEAYCQGGKDGALVIDLDLLQRFELDSKTAIATVGAGTRLGPLFSRLWDVGKFLIPVGTCPSVGIGGHALGGGLGMTGRKYGMASDNVVGMRLITANGTILNVNATTQPDLFWALRGAGGGSFGLVTEFQIQAYKAPRKVTTVLINYPLSKYSEVLDAYADLAQTATDDLMAEMNLNAEGIEIQVNFLGPKRRAQSAVDSLYQRIGSRPSSIKLHEGTWLEAATQWGWMRGGTLEDPVLGDARYARGRSLVYRKAMSREEKNTIYRYLRQQPEGSSAAYIIVDIWGGKIDKPNSASAFDNHRGVVLGIEFISEWGNPTSKPGLTCPDCLTWSTNFARDMQAAYSSGPLEAYQNYIDRDLPKSLHAYYGKNLPRLRQIKKAIDPGNVFTFPQAIPLPDTTAS</sequence>
<dbReference type="PANTHER" id="PTHR42973:SF39">
    <property type="entry name" value="FAD-BINDING PCMH-TYPE DOMAIN-CONTAINING PROTEIN"/>
    <property type="match status" value="1"/>
</dbReference>
<accession>A0A9P6QG28</accession>
<evidence type="ECO:0000256" key="2">
    <source>
        <dbReference type="ARBA" id="ARBA00005466"/>
    </source>
</evidence>
<dbReference type="Pfam" id="PF01565">
    <property type="entry name" value="FAD_binding_4"/>
    <property type="match status" value="1"/>
</dbReference>
<evidence type="ECO:0000313" key="8">
    <source>
        <dbReference type="Proteomes" id="UP000807716"/>
    </source>
</evidence>
<comment type="caution">
    <text evidence="7">The sequence shown here is derived from an EMBL/GenBank/DDBJ whole genome shotgun (WGS) entry which is preliminary data.</text>
</comment>
<dbReference type="InterPro" id="IPR050416">
    <property type="entry name" value="FAD-linked_Oxidoreductase"/>
</dbReference>
<evidence type="ECO:0000256" key="4">
    <source>
        <dbReference type="ARBA" id="ARBA00022827"/>
    </source>
</evidence>
<gene>
    <name evidence="7" type="ORF">DFQ27_009831</name>
</gene>
<dbReference type="OrthoDB" id="415825at2759"/>
<dbReference type="SUPFAM" id="SSF56176">
    <property type="entry name" value="FAD-binding/transporter-associated domain-like"/>
    <property type="match status" value="1"/>
</dbReference>
<dbReference type="InterPro" id="IPR036318">
    <property type="entry name" value="FAD-bd_PCMH-like_sf"/>
</dbReference>
<dbReference type="PANTHER" id="PTHR42973">
    <property type="entry name" value="BINDING OXIDOREDUCTASE, PUTATIVE (AFU_ORTHOLOGUE AFUA_1G17690)-RELATED"/>
    <property type="match status" value="1"/>
</dbReference>
<keyword evidence="4" id="KW-0274">FAD</keyword>
<dbReference type="EMBL" id="JAAAJB010000095">
    <property type="protein sequence ID" value="KAG0266390.1"/>
    <property type="molecule type" value="Genomic_DNA"/>
</dbReference>
<comment type="similarity">
    <text evidence="2">Belongs to the oxygen-dependent FAD-linked oxidoreductase family.</text>
</comment>
<organism evidence="7 8">
    <name type="scientific">Actinomortierella ambigua</name>
    <dbReference type="NCBI Taxonomy" id="1343610"/>
    <lineage>
        <taxon>Eukaryota</taxon>
        <taxon>Fungi</taxon>
        <taxon>Fungi incertae sedis</taxon>
        <taxon>Mucoromycota</taxon>
        <taxon>Mortierellomycotina</taxon>
        <taxon>Mortierellomycetes</taxon>
        <taxon>Mortierellales</taxon>
        <taxon>Mortierellaceae</taxon>
        <taxon>Actinomortierella</taxon>
    </lineage>
</organism>
<keyword evidence="3" id="KW-0285">Flavoprotein</keyword>
<evidence type="ECO:0000256" key="1">
    <source>
        <dbReference type="ARBA" id="ARBA00001974"/>
    </source>
</evidence>
<evidence type="ECO:0000313" key="7">
    <source>
        <dbReference type="EMBL" id="KAG0266390.1"/>
    </source>
</evidence>
<dbReference type="InterPro" id="IPR016166">
    <property type="entry name" value="FAD-bd_PCMH"/>
</dbReference>
<evidence type="ECO:0000259" key="6">
    <source>
        <dbReference type="PROSITE" id="PS51387"/>
    </source>
</evidence>
<evidence type="ECO:0000256" key="3">
    <source>
        <dbReference type="ARBA" id="ARBA00022630"/>
    </source>
</evidence>
<dbReference type="InterPro" id="IPR016169">
    <property type="entry name" value="FAD-bd_PCMH_sub2"/>
</dbReference>
<dbReference type="GO" id="GO:0016491">
    <property type="term" value="F:oxidoreductase activity"/>
    <property type="evidence" value="ECO:0007669"/>
    <property type="project" value="UniProtKB-KW"/>
</dbReference>
<proteinExistence type="inferred from homology"/>
<dbReference type="Pfam" id="PF08031">
    <property type="entry name" value="BBE"/>
    <property type="match status" value="1"/>
</dbReference>
<protein>
    <recommendedName>
        <fullName evidence="6">FAD-binding PCMH-type domain-containing protein</fullName>
    </recommendedName>
</protein>
<keyword evidence="5" id="KW-0560">Oxidoreductase</keyword>